<proteinExistence type="predicted"/>
<evidence type="ECO:0000313" key="3">
    <source>
        <dbReference type="Proteomes" id="UP001148018"/>
    </source>
</evidence>
<comment type="caution">
    <text evidence="2">The sequence shown here is derived from an EMBL/GenBank/DDBJ whole genome shotgun (WGS) entry which is preliminary data.</text>
</comment>
<evidence type="ECO:0000256" key="1">
    <source>
        <dbReference type="SAM" id="MobiDB-lite"/>
    </source>
</evidence>
<keyword evidence="3" id="KW-1185">Reference proteome</keyword>
<gene>
    <name evidence="2" type="ORF">NHX12_006595</name>
</gene>
<organism evidence="2 3">
    <name type="scientific">Muraenolepis orangiensis</name>
    <name type="common">Patagonian moray cod</name>
    <dbReference type="NCBI Taxonomy" id="630683"/>
    <lineage>
        <taxon>Eukaryota</taxon>
        <taxon>Metazoa</taxon>
        <taxon>Chordata</taxon>
        <taxon>Craniata</taxon>
        <taxon>Vertebrata</taxon>
        <taxon>Euteleostomi</taxon>
        <taxon>Actinopterygii</taxon>
        <taxon>Neopterygii</taxon>
        <taxon>Teleostei</taxon>
        <taxon>Neoteleostei</taxon>
        <taxon>Acanthomorphata</taxon>
        <taxon>Zeiogadaria</taxon>
        <taxon>Gadariae</taxon>
        <taxon>Gadiformes</taxon>
        <taxon>Muraenolepidoidei</taxon>
        <taxon>Muraenolepididae</taxon>
        <taxon>Muraenolepis</taxon>
    </lineage>
</organism>
<dbReference type="AlphaFoldDB" id="A0A9Q0ID14"/>
<sequence>MESPQDPASDPGTSSSEPATPGMDKPGSRLLEPPNKREDPAGAAKRHHCSPPRKGQDMAQPGLLGLLGMQAAQH</sequence>
<name>A0A9Q0ID14_9TELE</name>
<feature type="region of interest" description="Disordered" evidence="1">
    <location>
        <begin position="1"/>
        <end position="74"/>
    </location>
</feature>
<dbReference type="EMBL" id="JANIIK010000112">
    <property type="protein sequence ID" value="KAJ3594264.1"/>
    <property type="molecule type" value="Genomic_DNA"/>
</dbReference>
<dbReference type="Proteomes" id="UP001148018">
    <property type="component" value="Unassembled WGS sequence"/>
</dbReference>
<protein>
    <submittedName>
        <fullName evidence="2">Uncharacterized protein</fullName>
    </submittedName>
</protein>
<accession>A0A9Q0ID14</accession>
<evidence type="ECO:0000313" key="2">
    <source>
        <dbReference type="EMBL" id="KAJ3594264.1"/>
    </source>
</evidence>
<reference evidence="2" key="1">
    <citation type="submission" date="2022-07" db="EMBL/GenBank/DDBJ databases">
        <title>Chromosome-level genome of Muraenolepis orangiensis.</title>
        <authorList>
            <person name="Kim J."/>
        </authorList>
    </citation>
    <scope>NUCLEOTIDE SEQUENCE</scope>
    <source>
        <strain evidence="2">KU_S4_2022</strain>
        <tissue evidence="2">Muscle</tissue>
    </source>
</reference>
<dbReference type="OrthoDB" id="8927228at2759"/>